<dbReference type="AlphaFoldDB" id="A0A8J9TKP0"/>
<dbReference type="InterPro" id="IPR024936">
    <property type="entry name" value="Cyclophilin-type_PPIase"/>
</dbReference>
<dbReference type="SUPFAM" id="SSF50891">
    <property type="entry name" value="Cyclophilin-like"/>
    <property type="match status" value="1"/>
</dbReference>
<comment type="function">
    <text evidence="5">PPIases accelerate the folding of proteins. It catalyzes the cis-trans isomerization of proline imidic peptide bonds in oligopeptides.</text>
</comment>
<name>A0A8J9TKP0_PHATR</name>
<organism evidence="7">
    <name type="scientific">Phaeodactylum tricornutum</name>
    <name type="common">Diatom</name>
    <dbReference type="NCBI Taxonomy" id="2850"/>
    <lineage>
        <taxon>Eukaryota</taxon>
        <taxon>Sar</taxon>
        <taxon>Stramenopiles</taxon>
        <taxon>Ochrophyta</taxon>
        <taxon>Bacillariophyta</taxon>
        <taxon>Bacillariophyceae</taxon>
        <taxon>Bacillariophycidae</taxon>
        <taxon>Naviculales</taxon>
        <taxon>Phaeodactylaceae</taxon>
        <taxon>Phaeodactylum</taxon>
    </lineage>
</organism>
<comment type="similarity">
    <text evidence="5">Belongs to the cyclophilin-type PPIase family.</text>
</comment>
<dbReference type="GO" id="GO:0016018">
    <property type="term" value="F:cyclosporin A binding"/>
    <property type="evidence" value="ECO:0007669"/>
    <property type="project" value="TreeGrafter"/>
</dbReference>
<protein>
    <recommendedName>
        <fullName evidence="5">Peptidyl-prolyl cis-trans isomerase</fullName>
        <shortName evidence="5">PPIase</shortName>
        <ecNumber evidence="5">5.2.1.8</ecNumber>
    </recommendedName>
</protein>
<dbReference type="PANTHER" id="PTHR11071">
    <property type="entry name" value="PEPTIDYL-PROLYL CIS-TRANS ISOMERASE"/>
    <property type="match status" value="1"/>
</dbReference>
<dbReference type="GO" id="GO:0006457">
    <property type="term" value="P:protein folding"/>
    <property type="evidence" value="ECO:0007669"/>
    <property type="project" value="TreeGrafter"/>
</dbReference>
<gene>
    <name evidence="7" type="ORF">PTTT1_LOCUS44436</name>
</gene>
<sequence>MNDLIFYVSRTLPEITHRVYFDISIDGNDVGQVVFGLFGSIAPKAVENFHSLAVCSKGYGALTGEKLCYKDAIFHRIIPDFGIQGGDFTHHDGTGGESIYGGRFEDESFIVKHNRPFLLSMSNKGKNTNGSQFFINTVKTQWLDGKNVVFGIVLEGKAIVQEIEKTGTYGGIPRSVVRINACGESPLKPEDREVHY</sequence>
<dbReference type="PROSITE" id="PS50072">
    <property type="entry name" value="CSA_PPIASE_2"/>
    <property type="match status" value="1"/>
</dbReference>
<keyword evidence="2" id="KW-0732">Signal</keyword>
<dbReference type="GO" id="GO:0003755">
    <property type="term" value="F:peptidyl-prolyl cis-trans isomerase activity"/>
    <property type="evidence" value="ECO:0007669"/>
    <property type="project" value="UniProtKB-UniRule"/>
</dbReference>
<keyword evidence="3 5" id="KW-0697">Rotamase</keyword>
<dbReference type="InterPro" id="IPR002130">
    <property type="entry name" value="Cyclophilin-type_PPIase_dom"/>
</dbReference>
<dbReference type="PRINTS" id="PR00153">
    <property type="entry name" value="CSAPPISMRASE"/>
</dbReference>
<dbReference type="Gene3D" id="2.40.100.10">
    <property type="entry name" value="Cyclophilin-like"/>
    <property type="match status" value="1"/>
</dbReference>
<evidence type="ECO:0000259" key="6">
    <source>
        <dbReference type="PROSITE" id="PS50072"/>
    </source>
</evidence>
<dbReference type="FunFam" id="2.40.100.10:FF:000019">
    <property type="entry name" value="Peptidyl-prolyl cis-trans isomerase"/>
    <property type="match status" value="1"/>
</dbReference>
<proteinExistence type="inferred from homology"/>
<dbReference type="Pfam" id="PF00160">
    <property type="entry name" value="Pro_isomerase"/>
    <property type="match status" value="1"/>
</dbReference>
<evidence type="ECO:0000256" key="2">
    <source>
        <dbReference type="ARBA" id="ARBA00022729"/>
    </source>
</evidence>
<dbReference type="PANTHER" id="PTHR11071:SF561">
    <property type="entry name" value="PEPTIDYL-PROLYL CIS-TRANS ISOMERASE D-RELATED"/>
    <property type="match status" value="1"/>
</dbReference>
<dbReference type="PIRSF" id="PIRSF001467">
    <property type="entry name" value="Peptidylpro_ismrse"/>
    <property type="match status" value="1"/>
</dbReference>
<evidence type="ECO:0000256" key="3">
    <source>
        <dbReference type="ARBA" id="ARBA00023110"/>
    </source>
</evidence>
<feature type="domain" description="PPIase cyclophilin-type" evidence="6">
    <location>
        <begin position="20"/>
        <end position="184"/>
    </location>
</feature>
<reference evidence="7" key="1">
    <citation type="submission" date="2022-02" db="EMBL/GenBank/DDBJ databases">
        <authorList>
            <person name="Giguere J D."/>
        </authorList>
    </citation>
    <scope>NUCLEOTIDE SEQUENCE</scope>
    <source>
        <strain evidence="7">CCAP 1055/1</strain>
    </source>
</reference>
<dbReference type="EMBL" id="OU594946">
    <property type="protein sequence ID" value="CAG9290322.1"/>
    <property type="molecule type" value="Genomic_DNA"/>
</dbReference>
<evidence type="ECO:0000256" key="5">
    <source>
        <dbReference type="RuleBase" id="RU363019"/>
    </source>
</evidence>
<evidence type="ECO:0000313" key="7">
    <source>
        <dbReference type="EMBL" id="CAG9290322.1"/>
    </source>
</evidence>
<evidence type="ECO:0000256" key="1">
    <source>
        <dbReference type="ARBA" id="ARBA00000971"/>
    </source>
</evidence>
<comment type="catalytic activity">
    <reaction evidence="1 5">
        <text>[protein]-peptidylproline (omega=180) = [protein]-peptidylproline (omega=0)</text>
        <dbReference type="Rhea" id="RHEA:16237"/>
        <dbReference type="Rhea" id="RHEA-COMP:10747"/>
        <dbReference type="Rhea" id="RHEA-COMP:10748"/>
        <dbReference type="ChEBI" id="CHEBI:83833"/>
        <dbReference type="ChEBI" id="CHEBI:83834"/>
        <dbReference type="EC" id="5.2.1.8"/>
    </reaction>
</comment>
<dbReference type="GO" id="GO:0005737">
    <property type="term" value="C:cytoplasm"/>
    <property type="evidence" value="ECO:0007669"/>
    <property type="project" value="TreeGrafter"/>
</dbReference>
<accession>A0A8J9TKP0</accession>
<evidence type="ECO:0000256" key="4">
    <source>
        <dbReference type="ARBA" id="ARBA00023235"/>
    </source>
</evidence>
<dbReference type="Proteomes" id="UP000836788">
    <property type="component" value="Chromosome 5"/>
</dbReference>
<keyword evidence="4 5" id="KW-0413">Isomerase</keyword>
<dbReference type="InterPro" id="IPR029000">
    <property type="entry name" value="Cyclophilin-like_dom_sf"/>
</dbReference>
<dbReference type="EC" id="5.2.1.8" evidence="5"/>